<name>A0A7X0X2I6_LISSE</name>
<dbReference type="InterPro" id="IPR029063">
    <property type="entry name" value="SAM-dependent_MTases_sf"/>
</dbReference>
<dbReference type="PANTHER" id="PTHR42933">
    <property type="entry name" value="SLR6095 PROTEIN"/>
    <property type="match status" value="1"/>
</dbReference>
<evidence type="ECO:0000256" key="6">
    <source>
        <dbReference type="ARBA" id="ARBA00047942"/>
    </source>
</evidence>
<keyword evidence="4" id="KW-0949">S-adenosyl-L-methionine</keyword>
<dbReference type="SUPFAM" id="SSF53335">
    <property type="entry name" value="S-adenosyl-L-methionine-dependent methyltransferases"/>
    <property type="match status" value="1"/>
</dbReference>
<dbReference type="GO" id="GO:0009007">
    <property type="term" value="F:site-specific DNA-methyltransferase (adenine-specific) activity"/>
    <property type="evidence" value="ECO:0007669"/>
    <property type="project" value="UniProtKB-EC"/>
</dbReference>
<dbReference type="Pfam" id="PF02384">
    <property type="entry name" value="N6_Mtase"/>
    <property type="match status" value="1"/>
</dbReference>
<keyword evidence="3" id="KW-0808">Transferase</keyword>
<evidence type="ECO:0000313" key="9">
    <source>
        <dbReference type="Proteomes" id="UP000523362"/>
    </source>
</evidence>
<dbReference type="InterPro" id="IPR003356">
    <property type="entry name" value="DNA_methylase_A-5"/>
</dbReference>
<evidence type="ECO:0000256" key="5">
    <source>
        <dbReference type="ARBA" id="ARBA00022747"/>
    </source>
</evidence>
<dbReference type="PRINTS" id="PR00507">
    <property type="entry name" value="N12N6MTFRASE"/>
</dbReference>
<dbReference type="PANTHER" id="PTHR42933:SF1">
    <property type="entry name" value="SITE-SPECIFIC DNA-METHYLTRANSFERASE (ADENINE-SPECIFIC)"/>
    <property type="match status" value="1"/>
</dbReference>
<keyword evidence="5" id="KW-0680">Restriction system</keyword>
<sequence>MVKKGTKMLTNEKINEVLGVEDSYKAPENLMEILLEDEKRQQVFNEFLSITSDLSKEWFQGYFEAEHADRKNKKQDFTPSSASQICAEIVGASDRYFEAAAGTGGMMIQYWNNNQNAFFEVEELSDRAIPFLLFNMSIRKMTGIIRHGDSLKREFKEIYNIEKGQIQKSADRPSNLKANVVMNPPFSAQWEQKNDERFNNFGLAPKSKADFAFLLHGYHHLKSSGRMAIILPHGVLFRGAAEGKIRKTLLENGAIDAVIGLPSNIFYGTSIPTTIIVLQKDRTTKDVLFIDASNDFTKEKNQNSLEEKHIKKILDVYRKRESVEKYAHVASFENIEENDFNLNIPRYVDTFEEEEAVDILEVMREMIEIDKQIVEAESDLCEQIGQLTSQTEDMSAIIEASRKLFQKN</sequence>
<keyword evidence="2 8" id="KW-0489">Methyltransferase</keyword>
<protein>
    <recommendedName>
        <fullName evidence="1">site-specific DNA-methyltransferase (adenine-specific)</fullName>
        <ecNumber evidence="1">2.1.1.72</ecNumber>
    </recommendedName>
</protein>
<accession>A0A7X0X2I6</accession>
<evidence type="ECO:0000256" key="2">
    <source>
        <dbReference type="ARBA" id="ARBA00022603"/>
    </source>
</evidence>
<evidence type="ECO:0000259" key="7">
    <source>
        <dbReference type="Pfam" id="PF02384"/>
    </source>
</evidence>
<dbReference type="GO" id="GO:0003677">
    <property type="term" value="F:DNA binding"/>
    <property type="evidence" value="ECO:0007669"/>
    <property type="project" value="InterPro"/>
</dbReference>
<dbReference type="GO" id="GO:0009307">
    <property type="term" value="P:DNA restriction-modification system"/>
    <property type="evidence" value="ECO:0007669"/>
    <property type="project" value="UniProtKB-KW"/>
</dbReference>
<evidence type="ECO:0000256" key="1">
    <source>
        <dbReference type="ARBA" id="ARBA00011900"/>
    </source>
</evidence>
<proteinExistence type="predicted"/>
<comment type="caution">
    <text evidence="8">The sequence shown here is derived from an EMBL/GenBank/DDBJ whole genome shotgun (WGS) entry which is preliminary data.</text>
</comment>
<dbReference type="AlphaFoldDB" id="A0A7X0X2I6"/>
<dbReference type="GO" id="GO:0008170">
    <property type="term" value="F:N-methyltransferase activity"/>
    <property type="evidence" value="ECO:0007669"/>
    <property type="project" value="InterPro"/>
</dbReference>
<gene>
    <name evidence="8" type="ORF">HB897_07190</name>
</gene>
<dbReference type="Proteomes" id="UP000523362">
    <property type="component" value="Unassembled WGS sequence"/>
</dbReference>
<organism evidence="8 9">
    <name type="scientific">Listeria seeligeri</name>
    <dbReference type="NCBI Taxonomy" id="1640"/>
    <lineage>
        <taxon>Bacteria</taxon>
        <taxon>Bacillati</taxon>
        <taxon>Bacillota</taxon>
        <taxon>Bacilli</taxon>
        <taxon>Bacillales</taxon>
        <taxon>Listeriaceae</taxon>
        <taxon>Listeria</taxon>
    </lineage>
</organism>
<dbReference type="Gene3D" id="3.40.50.150">
    <property type="entry name" value="Vaccinia Virus protein VP39"/>
    <property type="match status" value="1"/>
</dbReference>
<reference evidence="8 9" key="1">
    <citation type="submission" date="2020-03" db="EMBL/GenBank/DDBJ databases">
        <title>Soil Listeria distribution.</title>
        <authorList>
            <person name="Liao J."/>
            <person name="Wiedmann M."/>
        </authorList>
    </citation>
    <scope>NUCLEOTIDE SEQUENCE [LARGE SCALE GENOMIC DNA]</scope>
    <source>
        <strain evidence="8 9">FSL L7-1560</strain>
    </source>
</reference>
<evidence type="ECO:0000256" key="3">
    <source>
        <dbReference type="ARBA" id="ARBA00022679"/>
    </source>
</evidence>
<dbReference type="EC" id="2.1.1.72" evidence="1"/>
<feature type="domain" description="DNA methylase adenine-specific" evidence="7">
    <location>
        <begin position="67"/>
        <end position="355"/>
    </location>
</feature>
<dbReference type="GO" id="GO:0032259">
    <property type="term" value="P:methylation"/>
    <property type="evidence" value="ECO:0007669"/>
    <property type="project" value="UniProtKB-KW"/>
</dbReference>
<evidence type="ECO:0000313" key="8">
    <source>
        <dbReference type="EMBL" id="MBC1486011.1"/>
    </source>
</evidence>
<evidence type="ECO:0000256" key="4">
    <source>
        <dbReference type="ARBA" id="ARBA00022691"/>
    </source>
</evidence>
<dbReference type="InterPro" id="IPR051537">
    <property type="entry name" value="DNA_Adenine_Mtase"/>
</dbReference>
<comment type="catalytic activity">
    <reaction evidence="6">
        <text>a 2'-deoxyadenosine in DNA + S-adenosyl-L-methionine = an N(6)-methyl-2'-deoxyadenosine in DNA + S-adenosyl-L-homocysteine + H(+)</text>
        <dbReference type="Rhea" id="RHEA:15197"/>
        <dbReference type="Rhea" id="RHEA-COMP:12418"/>
        <dbReference type="Rhea" id="RHEA-COMP:12419"/>
        <dbReference type="ChEBI" id="CHEBI:15378"/>
        <dbReference type="ChEBI" id="CHEBI:57856"/>
        <dbReference type="ChEBI" id="CHEBI:59789"/>
        <dbReference type="ChEBI" id="CHEBI:90615"/>
        <dbReference type="ChEBI" id="CHEBI:90616"/>
        <dbReference type="EC" id="2.1.1.72"/>
    </reaction>
</comment>
<dbReference type="EMBL" id="JAARRG010000003">
    <property type="protein sequence ID" value="MBC1486011.1"/>
    <property type="molecule type" value="Genomic_DNA"/>
</dbReference>